<dbReference type="RefSeq" id="WP_259826271.1">
    <property type="nucleotide sequence ID" value="NZ_CP103445.1"/>
</dbReference>
<dbReference type="EMBL" id="CP103445">
    <property type="protein sequence ID" value="UWS35076.1"/>
    <property type="molecule type" value="Genomic_DNA"/>
</dbReference>
<gene>
    <name evidence="1" type="ORF">NYP84_08025</name>
</gene>
<accession>A0ABY5XCJ1</accession>
<protein>
    <recommendedName>
        <fullName evidence="3">DUF2570 domain-containing protein</fullName>
    </recommendedName>
</protein>
<name>A0ABY5XCJ1_ERWPY</name>
<evidence type="ECO:0008006" key="3">
    <source>
        <dbReference type="Google" id="ProtNLM"/>
    </source>
</evidence>
<sequence length="135" mass="14969">MNGWISKLIGGGLLLLLVASICLGGYSALLSHRLELARQQVSEQQKTLAQQAGLIATMQEQGARNRKLMSEQQRREQQLRQRGEIYQRKYEDAIKNDECARRAAPGVVLDLLRAKDTNAASANRSVAPRVGIQTL</sequence>
<keyword evidence="2" id="KW-1185">Reference proteome</keyword>
<evidence type="ECO:0000313" key="2">
    <source>
        <dbReference type="Proteomes" id="UP001058553"/>
    </source>
</evidence>
<proteinExistence type="predicted"/>
<dbReference type="Proteomes" id="UP001058553">
    <property type="component" value="Chromosome"/>
</dbReference>
<organism evidence="1 2">
    <name type="scientific">Erwinia pyrifoliae</name>
    <dbReference type="NCBI Taxonomy" id="79967"/>
    <lineage>
        <taxon>Bacteria</taxon>
        <taxon>Pseudomonadati</taxon>
        <taxon>Pseudomonadota</taxon>
        <taxon>Gammaproteobacteria</taxon>
        <taxon>Enterobacterales</taxon>
        <taxon>Erwiniaceae</taxon>
        <taxon>Erwinia</taxon>
    </lineage>
</organism>
<evidence type="ECO:0000313" key="1">
    <source>
        <dbReference type="EMBL" id="UWS35076.1"/>
    </source>
</evidence>
<reference evidence="1" key="1">
    <citation type="submission" date="2022-07" db="EMBL/GenBank/DDBJ databases">
        <title>Genetic diversity of Erwinia pyrifoliae.</title>
        <authorList>
            <person name="Park D.S."/>
            <person name="Ham H."/>
        </authorList>
    </citation>
    <scope>NUCLEOTIDE SEQUENCE</scope>
    <source>
        <strain evidence="1">CP201486</strain>
    </source>
</reference>